<dbReference type="PROSITE" id="PS50885">
    <property type="entry name" value="HAMP"/>
    <property type="match status" value="1"/>
</dbReference>
<reference evidence="12 13" key="1">
    <citation type="submission" date="2018-05" db="EMBL/GenBank/DDBJ databases">
        <title>Genomic Encyclopedia of Type Strains, Phase IV (KMG-IV): sequencing the most valuable type-strain genomes for metagenomic binning, comparative biology and taxonomic classification.</title>
        <authorList>
            <person name="Goeker M."/>
        </authorList>
    </citation>
    <scope>NUCLEOTIDE SEQUENCE [LARGE SCALE GENOMIC DNA]</scope>
    <source>
        <strain evidence="12 13">DSM 22440</strain>
    </source>
</reference>
<dbReference type="InterPro" id="IPR003594">
    <property type="entry name" value="HATPase_dom"/>
</dbReference>
<evidence type="ECO:0000256" key="2">
    <source>
        <dbReference type="ARBA" id="ARBA00004651"/>
    </source>
</evidence>
<sequence>MKRFRKYNTLRNQILAVFLIAMLVVLSIVSYLIFNQVASMLKDNAREQIRQTAIESVGRYDSLFEQLNLVTKQIMTNDTVQALMLEEANNGAISFSEKQELISITSRIQANADGIYRVDLYGPNLSNIIPLDGPNLNGQVPVDTISQVEEARGRLVWVGVDPNDDNYFLLMRRISLLNDNFSNGGYMLIRVMRPYFEPINQGMNQLTVVRDQFGALIATNHQNDQMSLEELREEAASQGEYIEINQTSRATGFTVSVFTPVEHLTEGLPVLRTIILIAGSVGIVVFFIFSFGLSTYITKPINRLTETMRKAHEGVLTLTPESVASNEINELNDTYNQLVEHTNYLIQMVYEKELIKSQTELKALQAQINPHFLFNTLNALYWSLDEKEEDELSDMVLAMSDLFRYTITKSKDDEWVMLRDEINHLKDYMTIMKMRFGEHINLILDVDHDLETVRIPKLLIQPFVENAILHGLTEQEAAGVVKLTIAANSAHGERVVPTDADLISIEICDNGKGMQEKDLAKLHQSLAEESKITTKGTGMALANIKKRLALYYGKTYADQLVFTSEPNVGTTVRFTIPYKEEMS</sequence>
<evidence type="ECO:0000259" key="11">
    <source>
        <dbReference type="PROSITE" id="PS50885"/>
    </source>
</evidence>
<evidence type="ECO:0000256" key="6">
    <source>
        <dbReference type="ARBA" id="ARBA00022679"/>
    </source>
</evidence>
<accession>A0A2V3WHE7</accession>
<dbReference type="Gene3D" id="6.10.340.10">
    <property type="match status" value="1"/>
</dbReference>
<keyword evidence="9 10" id="KW-0472">Membrane</keyword>
<keyword evidence="13" id="KW-1185">Reference proteome</keyword>
<organism evidence="12 13">
    <name type="scientific">Streptohalobacillus salinus</name>
    <dbReference type="NCBI Taxonomy" id="621096"/>
    <lineage>
        <taxon>Bacteria</taxon>
        <taxon>Bacillati</taxon>
        <taxon>Bacillota</taxon>
        <taxon>Bacilli</taxon>
        <taxon>Bacillales</taxon>
        <taxon>Bacillaceae</taxon>
        <taxon>Streptohalobacillus</taxon>
    </lineage>
</organism>
<dbReference type="EMBL" id="QJJR01000001">
    <property type="protein sequence ID" value="PXW92997.1"/>
    <property type="molecule type" value="Genomic_DNA"/>
</dbReference>
<comment type="caution">
    <text evidence="12">The sequence shown here is derived from an EMBL/GenBank/DDBJ whole genome shotgun (WGS) entry which is preliminary data.</text>
</comment>
<evidence type="ECO:0000256" key="8">
    <source>
        <dbReference type="ARBA" id="ARBA00023012"/>
    </source>
</evidence>
<evidence type="ECO:0000256" key="3">
    <source>
        <dbReference type="ARBA" id="ARBA00012438"/>
    </source>
</evidence>
<evidence type="ECO:0000256" key="10">
    <source>
        <dbReference type="SAM" id="Phobius"/>
    </source>
</evidence>
<dbReference type="Proteomes" id="UP000247922">
    <property type="component" value="Unassembled WGS sequence"/>
</dbReference>
<comment type="subcellular location">
    <subcellularLocation>
        <location evidence="2">Cell membrane</location>
        <topology evidence="2">Multi-pass membrane protein</topology>
    </subcellularLocation>
</comment>
<dbReference type="Pfam" id="PF02518">
    <property type="entry name" value="HATPase_c"/>
    <property type="match status" value="1"/>
</dbReference>
<evidence type="ECO:0000313" key="13">
    <source>
        <dbReference type="Proteomes" id="UP000247922"/>
    </source>
</evidence>
<dbReference type="Gene3D" id="3.30.565.10">
    <property type="entry name" value="Histidine kinase-like ATPase, C-terminal domain"/>
    <property type="match status" value="1"/>
</dbReference>
<evidence type="ECO:0000256" key="5">
    <source>
        <dbReference type="ARBA" id="ARBA00022553"/>
    </source>
</evidence>
<dbReference type="SMART" id="SM00387">
    <property type="entry name" value="HATPase_c"/>
    <property type="match status" value="1"/>
</dbReference>
<dbReference type="InterPro" id="IPR036890">
    <property type="entry name" value="HATPase_C_sf"/>
</dbReference>
<dbReference type="InterPro" id="IPR003660">
    <property type="entry name" value="HAMP_dom"/>
</dbReference>
<evidence type="ECO:0000256" key="7">
    <source>
        <dbReference type="ARBA" id="ARBA00022777"/>
    </source>
</evidence>
<dbReference type="AlphaFoldDB" id="A0A2V3WHE7"/>
<dbReference type="InterPro" id="IPR050640">
    <property type="entry name" value="Bact_2-comp_sensor_kinase"/>
</dbReference>
<feature type="transmembrane region" description="Helical" evidence="10">
    <location>
        <begin position="274"/>
        <end position="298"/>
    </location>
</feature>
<dbReference type="PANTHER" id="PTHR34220:SF7">
    <property type="entry name" value="SENSOR HISTIDINE KINASE YPDA"/>
    <property type="match status" value="1"/>
</dbReference>
<dbReference type="PANTHER" id="PTHR34220">
    <property type="entry name" value="SENSOR HISTIDINE KINASE YPDA"/>
    <property type="match status" value="1"/>
</dbReference>
<dbReference type="GO" id="GO:0000155">
    <property type="term" value="F:phosphorelay sensor kinase activity"/>
    <property type="evidence" value="ECO:0007669"/>
    <property type="project" value="InterPro"/>
</dbReference>
<evidence type="ECO:0000313" key="12">
    <source>
        <dbReference type="EMBL" id="PXW92997.1"/>
    </source>
</evidence>
<dbReference type="EC" id="2.7.13.3" evidence="3"/>
<proteinExistence type="predicted"/>
<dbReference type="RefSeq" id="WP_110250099.1">
    <property type="nucleotide sequence ID" value="NZ_QJJR01000001.1"/>
</dbReference>
<evidence type="ECO:0000256" key="4">
    <source>
        <dbReference type="ARBA" id="ARBA00022475"/>
    </source>
</evidence>
<dbReference type="InterPro" id="IPR004358">
    <property type="entry name" value="Sig_transdc_His_kin-like_C"/>
</dbReference>
<gene>
    <name evidence="12" type="ORF">DES38_10177</name>
</gene>
<dbReference type="OrthoDB" id="9776552at2"/>
<keyword evidence="6" id="KW-0808">Transferase</keyword>
<evidence type="ECO:0000256" key="1">
    <source>
        <dbReference type="ARBA" id="ARBA00000085"/>
    </source>
</evidence>
<feature type="transmembrane region" description="Helical" evidence="10">
    <location>
        <begin position="12"/>
        <end position="34"/>
    </location>
</feature>
<keyword evidence="10" id="KW-1133">Transmembrane helix</keyword>
<feature type="domain" description="HAMP" evidence="11">
    <location>
        <begin position="295"/>
        <end position="347"/>
    </location>
</feature>
<dbReference type="SUPFAM" id="SSF55874">
    <property type="entry name" value="ATPase domain of HSP90 chaperone/DNA topoisomerase II/histidine kinase"/>
    <property type="match status" value="1"/>
</dbReference>
<keyword evidence="8" id="KW-0902">Two-component regulatory system</keyword>
<name>A0A2V3WHE7_9BACI</name>
<dbReference type="InterPro" id="IPR010559">
    <property type="entry name" value="Sig_transdc_His_kin_internal"/>
</dbReference>
<dbReference type="GO" id="GO:0005886">
    <property type="term" value="C:plasma membrane"/>
    <property type="evidence" value="ECO:0007669"/>
    <property type="project" value="UniProtKB-SubCell"/>
</dbReference>
<comment type="catalytic activity">
    <reaction evidence="1">
        <text>ATP + protein L-histidine = ADP + protein N-phospho-L-histidine.</text>
        <dbReference type="EC" id="2.7.13.3"/>
    </reaction>
</comment>
<evidence type="ECO:0000256" key="9">
    <source>
        <dbReference type="ARBA" id="ARBA00023136"/>
    </source>
</evidence>
<dbReference type="PRINTS" id="PR00344">
    <property type="entry name" value="BCTRLSENSOR"/>
</dbReference>
<protein>
    <recommendedName>
        <fullName evidence="3">histidine kinase</fullName>
        <ecNumber evidence="3">2.7.13.3</ecNumber>
    </recommendedName>
</protein>
<keyword evidence="10" id="KW-0812">Transmembrane</keyword>
<keyword evidence="7 12" id="KW-0418">Kinase</keyword>
<dbReference type="SMART" id="SM00304">
    <property type="entry name" value="HAMP"/>
    <property type="match status" value="1"/>
</dbReference>
<dbReference type="Pfam" id="PF06580">
    <property type="entry name" value="His_kinase"/>
    <property type="match status" value="1"/>
</dbReference>
<keyword evidence="5" id="KW-0597">Phosphoprotein</keyword>
<keyword evidence="4" id="KW-1003">Cell membrane</keyword>